<protein>
    <submittedName>
        <fullName evidence="1">Uncharacterized protein</fullName>
    </submittedName>
</protein>
<accession>A0ABU2CER4</accession>
<gene>
    <name evidence="1" type="ORF">J2X19_004536</name>
</gene>
<reference evidence="1 2" key="1">
    <citation type="submission" date="2023-07" db="EMBL/GenBank/DDBJ databases">
        <title>Sorghum-associated microbial communities from plants grown in Nebraska, USA.</title>
        <authorList>
            <person name="Schachtman D."/>
        </authorList>
    </citation>
    <scope>NUCLEOTIDE SEQUENCE [LARGE SCALE GENOMIC DNA]</scope>
    <source>
        <strain evidence="1 2">BE313</strain>
    </source>
</reference>
<dbReference type="RefSeq" id="WP_310376688.1">
    <property type="nucleotide sequence ID" value="NZ_JAVDXT010000005.1"/>
</dbReference>
<keyword evidence="2" id="KW-1185">Reference proteome</keyword>
<dbReference type="EMBL" id="JAVDXT010000005">
    <property type="protein sequence ID" value="MDR7379840.1"/>
    <property type="molecule type" value="Genomic_DNA"/>
</dbReference>
<organism evidence="1 2">
    <name type="scientific">Rhodoferax ferrireducens</name>
    <dbReference type="NCBI Taxonomy" id="192843"/>
    <lineage>
        <taxon>Bacteria</taxon>
        <taxon>Pseudomonadati</taxon>
        <taxon>Pseudomonadota</taxon>
        <taxon>Betaproteobacteria</taxon>
        <taxon>Burkholderiales</taxon>
        <taxon>Comamonadaceae</taxon>
        <taxon>Rhodoferax</taxon>
    </lineage>
</organism>
<evidence type="ECO:0000313" key="1">
    <source>
        <dbReference type="EMBL" id="MDR7379840.1"/>
    </source>
</evidence>
<evidence type="ECO:0000313" key="2">
    <source>
        <dbReference type="Proteomes" id="UP001180487"/>
    </source>
</evidence>
<comment type="caution">
    <text evidence="1">The sequence shown here is derived from an EMBL/GenBank/DDBJ whole genome shotgun (WGS) entry which is preliminary data.</text>
</comment>
<dbReference type="Proteomes" id="UP001180487">
    <property type="component" value="Unassembled WGS sequence"/>
</dbReference>
<proteinExistence type="predicted"/>
<name>A0ABU2CER4_9BURK</name>
<sequence length="226" mass="25893">MPTSQRISYDRGFRTLFEDGVYLLLASEKEQDNDTANSLARGSIACTMMLPEVAANICIESLNLEPNVFKDIDKLSPLAKFDFFLRTNFRQKKLPTGVLSVQKAQELKRLRDTFVHPKKQAVIWTNAGYETEEGISERTQFLDMSKNPSVWDALDAERALRGAHEFLALFFRGLCGYTQRRTTTLLFSDEPNLASSEGGTYYYHLPFRHALKRWKVDTSYFRIGAL</sequence>